<evidence type="ECO:0000256" key="2">
    <source>
        <dbReference type="ARBA" id="ARBA00022777"/>
    </source>
</evidence>
<keyword evidence="7" id="KW-1185">Reference proteome</keyword>
<dbReference type="Pfam" id="PF02518">
    <property type="entry name" value="HATPase_c"/>
    <property type="match status" value="1"/>
</dbReference>
<evidence type="ECO:0000259" key="5">
    <source>
        <dbReference type="SMART" id="SM00387"/>
    </source>
</evidence>
<keyword evidence="4" id="KW-0812">Transmembrane</keyword>
<dbReference type="InterPro" id="IPR003594">
    <property type="entry name" value="HATPase_dom"/>
</dbReference>
<dbReference type="SUPFAM" id="SSF55874">
    <property type="entry name" value="ATPase domain of HSP90 chaperone/DNA topoisomerase II/histidine kinase"/>
    <property type="match status" value="1"/>
</dbReference>
<name>A0A9X2YY77_9MYCO</name>
<keyword evidence="4" id="KW-1133">Transmembrane helix</keyword>
<dbReference type="CDD" id="cd16917">
    <property type="entry name" value="HATPase_UhpB-NarQ-NarX-like"/>
    <property type="match status" value="1"/>
</dbReference>
<dbReference type="InterPro" id="IPR036890">
    <property type="entry name" value="HATPase_C_sf"/>
</dbReference>
<feature type="transmembrane region" description="Helical" evidence="4">
    <location>
        <begin position="91"/>
        <end position="112"/>
    </location>
</feature>
<protein>
    <submittedName>
        <fullName evidence="6">ATP-binding protein</fullName>
    </submittedName>
</protein>
<dbReference type="InterPro" id="IPR050482">
    <property type="entry name" value="Sensor_HK_TwoCompSys"/>
</dbReference>
<reference evidence="6" key="1">
    <citation type="submission" date="2020-07" db="EMBL/GenBank/DDBJ databases">
        <authorList>
            <person name="Pettersson B.M.F."/>
            <person name="Behra P.R.K."/>
            <person name="Ramesh M."/>
            <person name="Das S."/>
            <person name="Dasgupta S."/>
            <person name="Kirsebom L.A."/>
        </authorList>
    </citation>
    <scope>NUCLEOTIDE SEQUENCE</scope>
    <source>
        <strain evidence="6">DSM 44838</strain>
    </source>
</reference>
<dbReference type="PANTHER" id="PTHR24421">
    <property type="entry name" value="NITRATE/NITRITE SENSOR PROTEIN NARX-RELATED"/>
    <property type="match status" value="1"/>
</dbReference>
<proteinExistence type="predicted"/>
<evidence type="ECO:0000313" key="6">
    <source>
        <dbReference type="EMBL" id="MCV7419791.1"/>
    </source>
</evidence>
<feature type="transmembrane region" description="Helical" evidence="4">
    <location>
        <begin position="34"/>
        <end position="52"/>
    </location>
</feature>
<gene>
    <name evidence="6" type="ORF">H7K45_04485</name>
</gene>
<keyword evidence="1" id="KW-0808">Transferase</keyword>
<evidence type="ECO:0000313" key="7">
    <source>
        <dbReference type="Proteomes" id="UP001141629"/>
    </source>
</evidence>
<dbReference type="GO" id="GO:0005524">
    <property type="term" value="F:ATP binding"/>
    <property type="evidence" value="ECO:0007669"/>
    <property type="project" value="UniProtKB-KW"/>
</dbReference>
<dbReference type="EMBL" id="JACKVK010000003">
    <property type="protein sequence ID" value="MCV7419791.1"/>
    <property type="molecule type" value="Genomic_DNA"/>
</dbReference>
<feature type="transmembrane region" description="Helical" evidence="4">
    <location>
        <begin position="172"/>
        <end position="192"/>
    </location>
</feature>
<dbReference type="GO" id="GO:0000160">
    <property type="term" value="P:phosphorelay signal transduction system"/>
    <property type="evidence" value="ECO:0007669"/>
    <property type="project" value="UniProtKB-KW"/>
</dbReference>
<evidence type="ECO:0000256" key="4">
    <source>
        <dbReference type="SAM" id="Phobius"/>
    </source>
</evidence>
<dbReference type="Proteomes" id="UP001141629">
    <property type="component" value="Unassembled WGS sequence"/>
</dbReference>
<keyword evidence="2" id="KW-0418">Kinase</keyword>
<keyword evidence="4" id="KW-0472">Membrane</keyword>
<keyword evidence="6" id="KW-0547">Nucleotide-binding</keyword>
<evidence type="ECO:0000256" key="3">
    <source>
        <dbReference type="ARBA" id="ARBA00023012"/>
    </source>
</evidence>
<keyword evidence="6" id="KW-0067">ATP-binding</keyword>
<feature type="transmembrane region" description="Helical" evidence="4">
    <location>
        <begin position="132"/>
        <end position="160"/>
    </location>
</feature>
<feature type="domain" description="Histidine kinase/HSP90-like ATPase" evidence="5">
    <location>
        <begin position="323"/>
        <end position="417"/>
    </location>
</feature>
<evidence type="ECO:0000256" key="1">
    <source>
        <dbReference type="ARBA" id="ARBA00022679"/>
    </source>
</evidence>
<dbReference type="Gene3D" id="3.30.565.10">
    <property type="entry name" value="Histidine kinase-like ATPase, C-terminal domain"/>
    <property type="match status" value="1"/>
</dbReference>
<feature type="transmembrane region" description="Helical" evidence="4">
    <location>
        <begin position="58"/>
        <end position="79"/>
    </location>
</feature>
<dbReference type="SMART" id="SM00387">
    <property type="entry name" value="HATPase_c"/>
    <property type="match status" value="1"/>
</dbReference>
<organism evidence="6 7">
    <name type="scientific">Mycobacterium yunnanensis</name>
    <dbReference type="NCBI Taxonomy" id="368477"/>
    <lineage>
        <taxon>Bacteria</taxon>
        <taxon>Bacillati</taxon>
        <taxon>Actinomycetota</taxon>
        <taxon>Actinomycetes</taxon>
        <taxon>Mycobacteriales</taxon>
        <taxon>Mycobacteriaceae</taxon>
        <taxon>Mycobacterium</taxon>
    </lineage>
</organism>
<reference evidence="6" key="2">
    <citation type="journal article" date="2022" name="BMC Genomics">
        <title>Comparative genome analysis of mycobacteria focusing on tRNA and non-coding RNA.</title>
        <authorList>
            <person name="Behra P.R.K."/>
            <person name="Pettersson B.M.F."/>
            <person name="Ramesh M."/>
            <person name="Das S."/>
            <person name="Dasgupta S."/>
            <person name="Kirsebom L.A."/>
        </authorList>
    </citation>
    <scope>NUCLEOTIDE SEQUENCE</scope>
    <source>
        <strain evidence="6">DSM 44838</strain>
    </source>
</reference>
<sequence>MSAGGGDGSVTDVSLAAVDRPGTTHVLHGSLMQGALRGLLIVFVAVTALLEPPHHGRWVYVGVSAAYVVAVACWVAWVVRTTRSDSGSRHVNQVTLLVLGVDIAVVGVLSVLTGLTSEEDWTSDVLRNGLFLIPLIAAAQLSPYISTVVAAPTVVAFVAVGWITQSANAEPWASISLSAAILAGLAAGSVALSRIQLTKVKLIAELAQQRTQLLHELLAVEKHERQEVAERVHDGALQYVLVARQDMEDVRAGEADAVDRVESALVEASRLLRDVARELHPEVLARLGVKAALVHLAAGVAERPDVGVKVDVDDWPDDERFDADYVLFGAAREMVTNAVKHARAQTIWITLRRDAATAVLTVADDGVGLSQAAITKSQDEGHIGLASIGTKVLACGGEFDVGFGQPGTRITIRIPLS</sequence>
<dbReference type="GO" id="GO:0016301">
    <property type="term" value="F:kinase activity"/>
    <property type="evidence" value="ECO:0007669"/>
    <property type="project" value="UniProtKB-KW"/>
</dbReference>
<accession>A0A9X2YY77</accession>
<keyword evidence="3" id="KW-0902">Two-component regulatory system</keyword>
<dbReference type="AlphaFoldDB" id="A0A9X2YY77"/>
<comment type="caution">
    <text evidence="6">The sequence shown here is derived from an EMBL/GenBank/DDBJ whole genome shotgun (WGS) entry which is preliminary data.</text>
</comment>